<keyword evidence="2" id="KW-1185">Reference proteome</keyword>
<protein>
    <submittedName>
        <fullName evidence="1">Uncharacterized protein</fullName>
    </submittedName>
</protein>
<name>A0A2J7PKA3_9NEOP</name>
<gene>
    <name evidence="1" type="ORF">B7P43_G00852</name>
</gene>
<reference evidence="1 2" key="1">
    <citation type="submission" date="2017-12" db="EMBL/GenBank/DDBJ databases">
        <title>Hemimetabolous genomes reveal molecular basis of termite eusociality.</title>
        <authorList>
            <person name="Harrison M.C."/>
            <person name="Jongepier E."/>
            <person name="Robertson H.M."/>
            <person name="Arning N."/>
            <person name="Bitard-Feildel T."/>
            <person name="Chao H."/>
            <person name="Childers C.P."/>
            <person name="Dinh H."/>
            <person name="Doddapaneni H."/>
            <person name="Dugan S."/>
            <person name="Gowin J."/>
            <person name="Greiner C."/>
            <person name="Han Y."/>
            <person name="Hu H."/>
            <person name="Hughes D.S.T."/>
            <person name="Huylmans A.-K."/>
            <person name="Kemena C."/>
            <person name="Kremer L.P.M."/>
            <person name="Lee S.L."/>
            <person name="Lopez-Ezquerra A."/>
            <person name="Mallet L."/>
            <person name="Monroy-Kuhn J.M."/>
            <person name="Moser A."/>
            <person name="Murali S.C."/>
            <person name="Muzny D.M."/>
            <person name="Otani S."/>
            <person name="Piulachs M.-D."/>
            <person name="Poelchau M."/>
            <person name="Qu J."/>
            <person name="Schaub F."/>
            <person name="Wada-Katsumata A."/>
            <person name="Worley K.C."/>
            <person name="Xie Q."/>
            <person name="Ylla G."/>
            <person name="Poulsen M."/>
            <person name="Gibbs R.A."/>
            <person name="Schal C."/>
            <person name="Richards S."/>
            <person name="Belles X."/>
            <person name="Korb J."/>
            <person name="Bornberg-Bauer E."/>
        </authorList>
    </citation>
    <scope>NUCLEOTIDE SEQUENCE [LARGE SCALE GENOMIC DNA]</scope>
    <source>
        <tissue evidence="1">Whole body</tissue>
    </source>
</reference>
<comment type="caution">
    <text evidence="1">The sequence shown here is derived from an EMBL/GenBank/DDBJ whole genome shotgun (WGS) entry which is preliminary data.</text>
</comment>
<accession>A0A2J7PKA3</accession>
<sequence>MNFYVHFGFSRSYTFGRTPWAGDQLVARPLPVHKQKNQWRALVNTAMNFRVP</sequence>
<dbReference type="AlphaFoldDB" id="A0A2J7PKA3"/>
<dbReference type="Proteomes" id="UP000235965">
    <property type="component" value="Unassembled WGS sequence"/>
</dbReference>
<organism evidence="1 2">
    <name type="scientific">Cryptotermes secundus</name>
    <dbReference type="NCBI Taxonomy" id="105785"/>
    <lineage>
        <taxon>Eukaryota</taxon>
        <taxon>Metazoa</taxon>
        <taxon>Ecdysozoa</taxon>
        <taxon>Arthropoda</taxon>
        <taxon>Hexapoda</taxon>
        <taxon>Insecta</taxon>
        <taxon>Pterygota</taxon>
        <taxon>Neoptera</taxon>
        <taxon>Polyneoptera</taxon>
        <taxon>Dictyoptera</taxon>
        <taxon>Blattodea</taxon>
        <taxon>Blattoidea</taxon>
        <taxon>Termitoidae</taxon>
        <taxon>Kalotermitidae</taxon>
        <taxon>Cryptotermitinae</taxon>
        <taxon>Cryptotermes</taxon>
    </lineage>
</organism>
<dbReference type="InParanoid" id="A0A2J7PKA3"/>
<proteinExistence type="predicted"/>
<dbReference type="EMBL" id="NEVH01024940">
    <property type="protein sequence ID" value="PNF16758.1"/>
    <property type="molecule type" value="Genomic_DNA"/>
</dbReference>
<evidence type="ECO:0000313" key="2">
    <source>
        <dbReference type="Proteomes" id="UP000235965"/>
    </source>
</evidence>
<evidence type="ECO:0000313" key="1">
    <source>
        <dbReference type="EMBL" id="PNF16758.1"/>
    </source>
</evidence>